<sequence>MIRVESGVRLLILLAIGTMAGAAAFTHVHDLTVAHGQPDWIGWANAVAVELMAIYLGLEIRARRRAGRPVGLVGVLLVAFALLSLAAQVAEAEPSIWGWIVAAVPSLAFLALVKVVLSSAPTAAPPPPQGVDEEPVEIPTHMDADPEEVTVVFDPETHKSPVYQAEPEPVVYAPVLASPRPGSSAVLPSLGVVHPTGRPQVVGVTR</sequence>
<name>A0ABW3YDR7_9ACTN</name>
<evidence type="ECO:0000313" key="3">
    <source>
        <dbReference type="Proteomes" id="UP001597260"/>
    </source>
</evidence>
<dbReference type="Pfam" id="PF10935">
    <property type="entry name" value="DUF2637"/>
    <property type="match status" value="1"/>
</dbReference>
<reference evidence="3" key="1">
    <citation type="journal article" date="2019" name="Int. J. Syst. Evol. Microbiol.">
        <title>The Global Catalogue of Microorganisms (GCM) 10K type strain sequencing project: providing services to taxonomists for standard genome sequencing and annotation.</title>
        <authorList>
            <consortium name="The Broad Institute Genomics Platform"/>
            <consortium name="The Broad Institute Genome Sequencing Center for Infectious Disease"/>
            <person name="Wu L."/>
            <person name="Ma J."/>
        </authorList>
    </citation>
    <scope>NUCLEOTIDE SEQUENCE [LARGE SCALE GENOMIC DNA]</scope>
    <source>
        <strain evidence="3">JCM 31037</strain>
    </source>
</reference>
<protein>
    <submittedName>
        <fullName evidence="2">DUF2637 domain-containing protein</fullName>
    </submittedName>
</protein>
<keyword evidence="1" id="KW-0472">Membrane</keyword>
<accession>A0ABW3YDR7</accession>
<gene>
    <name evidence="2" type="ORF">ACFQ4H_16045</name>
</gene>
<feature type="transmembrane region" description="Helical" evidence="1">
    <location>
        <begin position="70"/>
        <end position="90"/>
    </location>
</feature>
<feature type="transmembrane region" description="Helical" evidence="1">
    <location>
        <begin position="40"/>
        <end position="58"/>
    </location>
</feature>
<dbReference type="RefSeq" id="WP_377571766.1">
    <property type="nucleotide sequence ID" value="NZ_JBHTMP010000022.1"/>
</dbReference>
<evidence type="ECO:0000313" key="2">
    <source>
        <dbReference type="EMBL" id="MFD1322608.1"/>
    </source>
</evidence>
<dbReference type="InterPro" id="IPR021235">
    <property type="entry name" value="DUF2637"/>
</dbReference>
<dbReference type="EMBL" id="JBHTMP010000022">
    <property type="protein sequence ID" value="MFD1322608.1"/>
    <property type="molecule type" value="Genomic_DNA"/>
</dbReference>
<feature type="transmembrane region" description="Helical" evidence="1">
    <location>
        <begin position="96"/>
        <end position="117"/>
    </location>
</feature>
<proteinExistence type="predicted"/>
<keyword evidence="3" id="KW-1185">Reference proteome</keyword>
<organism evidence="2 3">
    <name type="scientific">Micromonospora sonneratiae</name>
    <dbReference type="NCBI Taxonomy" id="1184706"/>
    <lineage>
        <taxon>Bacteria</taxon>
        <taxon>Bacillati</taxon>
        <taxon>Actinomycetota</taxon>
        <taxon>Actinomycetes</taxon>
        <taxon>Micromonosporales</taxon>
        <taxon>Micromonosporaceae</taxon>
        <taxon>Micromonospora</taxon>
    </lineage>
</organism>
<evidence type="ECO:0000256" key="1">
    <source>
        <dbReference type="SAM" id="Phobius"/>
    </source>
</evidence>
<keyword evidence="1" id="KW-1133">Transmembrane helix</keyword>
<comment type="caution">
    <text evidence="2">The sequence shown here is derived from an EMBL/GenBank/DDBJ whole genome shotgun (WGS) entry which is preliminary data.</text>
</comment>
<keyword evidence="1" id="KW-0812">Transmembrane</keyword>
<dbReference type="Proteomes" id="UP001597260">
    <property type="component" value="Unassembled WGS sequence"/>
</dbReference>